<keyword evidence="2" id="KW-0479">Metal-binding</keyword>
<evidence type="ECO:0000256" key="5">
    <source>
        <dbReference type="ARBA" id="ARBA00023242"/>
    </source>
</evidence>
<name>A0A4P9YLN2_ROZAC</name>
<evidence type="ECO:0000313" key="8">
    <source>
        <dbReference type="Proteomes" id="UP000281549"/>
    </source>
</evidence>
<keyword evidence="5" id="KW-0539">Nucleus</keyword>
<evidence type="ECO:0000256" key="1">
    <source>
        <dbReference type="ARBA" id="ARBA00004123"/>
    </source>
</evidence>
<dbReference type="InterPro" id="IPR013087">
    <property type="entry name" value="Znf_C2H2_type"/>
</dbReference>
<dbReference type="EMBL" id="ML005069">
    <property type="protein sequence ID" value="RKP20405.1"/>
    <property type="molecule type" value="Genomic_DNA"/>
</dbReference>
<gene>
    <name evidence="7" type="ORF">ROZALSC1DRAFT_28108</name>
</gene>
<evidence type="ECO:0000256" key="2">
    <source>
        <dbReference type="ARBA" id="ARBA00022723"/>
    </source>
</evidence>
<keyword evidence="4" id="KW-0862">Zinc</keyword>
<dbReference type="CDD" id="cd20908">
    <property type="entry name" value="SUF4-like"/>
    <property type="match status" value="1"/>
</dbReference>
<evidence type="ECO:0000259" key="6">
    <source>
        <dbReference type="PROSITE" id="PS00028"/>
    </source>
</evidence>
<dbReference type="GO" id="GO:0008270">
    <property type="term" value="F:zinc ion binding"/>
    <property type="evidence" value="ECO:0007669"/>
    <property type="project" value="UniProtKB-KW"/>
</dbReference>
<feature type="domain" description="C2H2-type" evidence="6">
    <location>
        <begin position="37"/>
        <end position="58"/>
    </location>
</feature>
<protein>
    <recommendedName>
        <fullName evidence="6">C2H2-type domain-containing protein</fullName>
    </recommendedName>
</protein>
<dbReference type="AlphaFoldDB" id="A0A4P9YLN2"/>
<dbReference type="GO" id="GO:0005634">
    <property type="term" value="C:nucleus"/>
    <property type="evidence" value="ECO:0007669"/>
    <property type="project" value="UniProtKB-SubCell"/>
</dbReference>
<evidence type="ECO:0000313" key="7">
    <source>
        <dbReference type="EMBL" id="RKP20405.1"/>
    </source>
</evidence>
<organism evidence="7 8">
    <name type="scientific">Rozella allomycis (strain CSF55)</name>
    <dbReference type="NCBI Taxonomy" id="988480"/>
    <lineage>
        <taxon>Eukaryota</taxon>
        <taxon>Fungi</taxon>
        <taxon>Fungi incertae sedis</taxon>
        <taxon>Cryptomycota</taxon>
        <taxon>Cryptomycota incertae sedis</taxon>
        <taxon>Rozella</taxon>
    </lineage>
</organism>
<accession>A0A4P9YLN2</accession>
<dbReference type="Gene3D" id="3.30.160.60">
    <property type="entry name" value="Classic Zinc Finger"/>
    <property type="match status" value="1"/>
</dbReference>
<comment type="subcellular location">
    <subcellularLocation>
        <location evidence="1">Nucleus</location>
    </subcellularLocation>
</comment>
<dbReference type="Proteomes" id="UP000281549">
    <property type="component" value="Unassembled WGS sequence"/>
</dbReference>
<dbReference type="PANTHER" id="PTHR23215">
    <property type="entry name" value="ZINC FINGER PROTEIN 207"/>
    <property type="match status" value="1"/>
</dbReference>
<sequence>MAKKKKGKMRPFCWYCDRDFDDEKVLIQHQKAKHFKCHVCHKKLNSITGMAIHVAQVHKESIDKVPNSIKGRESIEIEVHGMENIPPEELARRYGDLNATSTLSRIASDSYPPTESSVISPCQTTDSILTPYSIDQSYNQSNDSLSMPAYTPIDKTVDFNYQTNGTDTQYSYGYAAAALAAPKVEEKPANDRFGFANPSFLKKEIAAISTVPKSKEPFMVYADELLSVVNIIQSP</sequence>
<evidence type="ECO:0000256" key="3">
    <source>
        <dbReference type="ARBA" id="ARBA00022771"/>
    </source>
</evidence>
<reference evidence="8" key="1">
    <citation type="journal article" date="2018" name="Nat. Microbiol.">
        <title>Leveraging single-cell genomics to expand the fungal tree of life.</title>
        <authorList>
            <person name="Ahrendt S.R."/>
            <person name="Quandt C.A."/>
            <person name="Ciobanu D."/>
            <person name="Clum A."/>
            <person name="Salamov A."/>
            <person name="Andreopoulos B."/>
            <person name="Cheng J.F."/>
            <person name="Woyke T."/>
            <person name="Pelin A."/>
            <person name="Henrissat B."/>
            <person name="Reynolds N.K."/>
            <person name="Benny G.L."/>
            <person name="Smith M.E."/>
            <person name="James T.Y."/>
            <person name="Grigoriev I.V."/>
        </authorList>
    </citation>
    <scope>NUCLEOTIDE SEQUENCE [LARGE SCALE GENOMIC DNA]</scope>
    <source>
        <strain evidence="8">CSF55</strain>
    </source>
</reference>
<dbReference type="PROSITE" id="PS00028">
    <property type="entry name" value="ZINC_FINGER_C2H2_1"/>
    <property type="match status" value="1"/>
</dbReference>
<keyword evidence="3" id="KW-0863">Zinc-finger</keyword>
<dbReference type="PANTHER" id="PTHR23215:SF0">
    <property type="entry name" value="BUB3-INTERACTING AND GLEBS MOTIF-CONTAINING PROTEIN ZNF207"/>
    <property type="match status" value="1"/>
</dbReference>
<proteinExistence type="predicted"/>
<evidence type="ECO:0000256" key="4">
    <source>
        <dbReference type="ARBA" id="ARBA00022833"/>
    </source>
</evidence>
<dbReference type="SMART" id="SM00355">
    <property type="entry name" value="ZnF_C2H2"/>
    <property type="match status" value="2"/>
</dbReference>